<organism evidence="1">
    <name type="scientific">Desulfacinum infernum</name>
    <dbReference type="NCBI Taxonomy" id="35837"/>
    <lineage>
        <taxon>Bacteria</taxon>
        <taxon>Pseudomonadati</taxon>
        <taxon>Thermodesulfobacteriota</taxon>
        <taxon>Syntrophobacteria</taxon>
        <taxon>Syntrophobacterales</taxon>
        <taxon>Syntrophobacteraceae</taxon>
        <taxon>Desulfacinum</taxon>
    </lineage>
</organism>
<dbReference type="EMBL" id="DSTK01000012">
    <property type="protein sequence ID" value="HFK96364.1"/>
    <property type="molecule type" value="Genomic_DNA"/>
</dbReference>
<name>A0A832A456_9BACT</name>
<proteinExistence type="predicted"/>
<gene>
    <name evidence="1" type="ORF">ENS06_03440</name>
</gene>
<dbReference type="AlphaFoldDB" id="A0A832A456"/>
<comment type="caution">
    <text evidence="1">The sequence shown here is derived from an EMBL/GenBank/DDBJ whole genome shotgun (WGS) entry which is preliminary data.</text>
</comment>
<sequence>MDIMGALLNGEAPKITTEENDIIERLAFYLRRLEHRNGSETAPERQAHTARPKDLRPKKKVTYYLTKLIIQHLEKAQEKLAETESEGLRPKISKSVIVETALRTALQELDAKGPKSRLFRMLQDVCRRAKEARSIGMTKPGEEVT</sequence>
<protein>
    <submittedName>
        <fullName evidence="1">Uncharacterized protein</fullName>
    </submittedName>
</protein>
<reference evidence="1" key="1">
    <citation type="journal article" date="2020" name="mSystems">
        <title>Genome- and Community-Level Interaction Insights into Carbon Utilization and Element Cycling Functions of Hydrothermarchaeota in Hydrothermal Sediment.</title>
        <authorList>
            <person name="Zhou Z."/>
            <person name="Liu Y."/>
            <person name="Xu W."/>
            <person name="Pan J."/>
            <person name="Luo Z.H."/>
            <person name="Li M."/>
        </authorList>
    </citation>
    <scope>NUCLEOTIDE SEQUENCE [LARGE SCALE GENOMIC DNA]</scope>
    <source>
        <strain evidence="1">SpSt-456</strain>
    </source>
</reference>
<evidence type="ECO:0000313" key="1">
    <source>
        <dbReference type="EMBL" id="HFK96364.1"/>
    </source>
</evidence>
<accession>A0A832A456</accession>